<dbReference type="AlphaFoldDB" id="A0A2W7SRQ2"/>
<dbReference type="OrthoDB" id="825554at2"/>
<evidence type="ECO:0000313" key="1">
    <source>
        <dbReference type="EMBL" id="PZX53302.1"/>
    </source>
</evidence>
<dbReference type="Pfam" id="PF13715">
    <property type="entry name" value="CarbopepD_reg_2"/>
    <property type="match status" value="1"/>
</dbReference>
<name>A0A2W7SRQ2_9BACT</name>
<keyword evidence="2" id="KW-1185">Reference proteome</keyword>
<dbReference type="GO" id="GO:0004180">
    <property type="term" value="F:carboxypeptidase activity"/>
    <property type="evidence" value="ECO:0007669"/>
    <property type="project" value="UniProtKB-KW"/>
</dbReference>
<dbReference type="SUPFAM" id="SSF49464">
    <property type="entry name" value="Carboxypeptidase regulatory domain-like"/>
    <property type="match status" value="1"/>
</dbReference>
<comment type="caution">
    <text evidence="1">The sequence shown here is derived from an EMBL/GenBank/DDBJ whole genome shotgun (WGS) entry which is preliminary data.</text>
</comment>
<sequence>MKNTLIDSHKRNLRRINIGVVFAFCLFLGGLAFSITKLTAAPETVQLVGEKTVKGLILSPDKKPIPGAVILVKETTTGTVTDIEGNFWLDLENFNQETITLKISMIDYESKEIMVNTKKLPKDLGKITLKKEAK</sequence>
<evidence type="ECO:0000313" key="2">
    <source>
        <dbReference type="Proteomes" id="UP000248882"/>
    </source>
</evidence>
<proteinExistence type="predicted"/>
<accession>A0A2W7SRQ2</accession>
<gene>
    <name evidence="1" type="ORF">LV85_01720</name>
</gene>
<dbReference type="InterPro" id="IPR008969">
    <property type="entry name" value="CarboxyPept-like_regulatory"/>
</dbReference>
<keyword evidence="1" id="KW-0121">Carboxypeptidase</keyword>
<protein>
    <submittedName>
        <fullName evidence="1">Carboxypeptidase-like protein</fullName>
    </submittedName>
</protein>
<organism evidence="1 2">
    <name type="scientific">Algoriphagus chordae</name>
    <dbReference type="NCBI Taxonomy" id="237019"/>
    <lineage>
        <taxon>Bacteria</taxon>
        <taxon>Pseudomonadati</taxon>
        <taxon>Bacteroidota</taxon>
        <taxon>Cytophagia</taxon>
        <taxon>Cytophagales</taxon>
        <taxon>Cyclobacteriaceae</taxon>
        <taxon>Algoriphagus</taxon>
    </lineage>
</organism>
<dbReference type="RefSeq" id="WP_111318290.1">
    <property type="nucleotide sequence ID" value="NZ_QKZT01000006.1"/>
</dbReference>
<keyword evidence="1" id="KW-0645">Protease</keyword>
<dbReference type="EMBL" id="QKZT01000006">
    <property type="protein sequence ID" value="PZX53302.1"/>
    <property type="molecule type" value="Genomic_DNA"/>
</dbReference>
<dbReference type="Gene3D" id="2.60.40.1120">
    <property type="entry name" value="Carboxypeptidase-like, regulatory domain"/>
    <property type="match status" value="1"/>
</dbReference>
<reference evidence="1 2" key="1">
    <citation type="submission" date="2018-06" db="EMBL/GenBank/DDBJ databases">
        <title>Genomic Encyclopedia of Archaeal and Bacterial Type Strains, Phase II (KMG-II): from individual species to whole genera.</title>
        <authorList>
            <person name="Goeker M."/>
        </authorList>
    </citation>
    <scope>NUCLEOTIDE SEQUENCE [LARGE SCALE GENOMIC DNA]</scope>
    <source>
        <strain evidence="1 2">DSM 19830</strain>
    </source>
</reference>
<dbReference type="Proteomes" id="UP000248882">
    <property type="component" value="Unassembled WGS sequence"/>
</dbReference>
<keyword evidence="1" id="KW-0378">Hydrolase</keyword>